<dbReference type="PANTHER" id="PTHR47691:SF3">
    <property type="entry name" value="HTH-TYPE TRANSCRIPTIONAL REGULATOR RV0890C-RELATED"/>
    <property type="match status" value="1"/>
</dbReference>
<sequence length="827" mass="90132">MIRARMALHSGEAEERDGDYFGPTLNRVARLLSTGHGGQILVSRTACELAGDRLPPGTSLEDLGQQRLKDLTRPERIFQVLAPELPTDFPVLKALDARRTNLPAQPSALVGREREISEVCGRMREPGIRLLTLTGPGGTGKTRLGLQAAAELLDEQRDGVFFVALADITDTALVPTTMAGALGVVESAELPLEDVLKEYLGRRELLLVLDNFEQVLDAAPLVGKLLSACPKLKVLATSRATLRVYGEQEYPVPPLTLPDPARLPPVEMLERYEAVRLFAERARAVKPGFVLDGDAPAVAEICVRLDGFPLAIELAAARTRLLPPKAMLKRLGDRLKFLTGGARDLPGRQQTLRGAIDWSHELLGEEDRRLFRRMSVFSGGRTLDALEAVCNVEGDFNVYSGVESLLEKSLLRQEEGQGDEPRFVMLETVHEYAREKLEESGEAEGTRKLHAAYFLALAEEAESELVGPDQVGWMDRLEAEHDNMRTALSWCMEAGEAESALRMAGALGWFWNVRGHFSEGRRWCEEALTRDGGSANSVRAKALQGSRNLASNQADCEKAEQRLEESLAVFRKSGATKGLARSLCYLGETATDLRDFERASELFAESASISRRLEDKPDLAYTLNSLARLAAYRGDEVEAKAISEEALGLARTAGHIQALASATGNLGWIAMVEGDYEKAQVLMEEGMELMWALKDKVGYALGLHNLGLLALLRGDLDRAAVLFAQSIGTTVDLLDRLGVASDLDALAAVCQKRGDVLRAVRLWGAAEALRNSRGASQPGDDAAVLGPFLEAARSRLDKTAWDAAWAEGLAMDQDEAVAYALREESGA</sequence>
<dbReference type="Gene3D" id="3.30.70.1230">
    <property type="entry name" value="Nucleotide cyclase"/>
    <property type="match status" value="1"/>
</dbReference>
<dbReference type="SUPFAM" id="SSF55073">
    <property type="entry name" value="Nucleotide cyclase"/>
    <property type="match status" value="1"/>
</dbReference>
<dbReference type="InterPro" id="IPR058852">
    <property type="entry name" value="HTH_77"/>
</dbReference>
<dbReference type="InterPro" id="IPR027417">
    <property type="entry name" value="P-loop_NTPase"/>
</dbReference>
<protein>
    <submittedName>
        <fullName evidence="2">Signal transduction response regulator / Disease resistance domain-containing protein</fullName>
    </submittedName>
</protein>
<dbReference type="Gene3D" id="1.25.40.10">
    <property type="entry name" value="Tetratricopeptide repeat domain"/>
    <property type="match status" value="1"/>
</dbReference>
<name>A0A6J4QJN3_9ACTN</name>
<dbReference type="InterPro" id="IPR011990">
    <property type="entry name" value="TPR-like_helical_dom_sf"/>
</dbReference>
<organism evidence="2">
    <name type="scientific">uncultured Rubrobacteraceae bacterium</name>
    <dbReference type="NCBI Taxonomy" id="349277"/>
    <lineage>
        <taxon>Bacteria</taxon>
        <taxon>Bacillati</taxon>
        <taxon>Actinomycetota</taxon>
        <taxon>Rubrobacteria</taxon>
        <taxon>Rubrobacterales</taxon>
        <taxon>Rubrobacteraceae</taxon>
        <taxon>environmental samples</taxon>
    </lineage>
</organism>
<dbReference type="InterPro" id="IPR029787">
    <property type="entry name" value="Nucleotide_cyclase"/>
</dbReference>
<dbReference type="SUPFAM" id="SSF52540">
    <property type="entry name" value="P-loop containing nucleoside triphosphate hydrolases"/>
    <property type="match status" value="1"/>
</dbReference>
<gene>
    <name evidence="2" type="ORF">AVDCRST_MAG58-456</name>
</gene>
<proteinExistence type="predicted"/>
<dbReference type="PANTHER" id="PTHR47691">
    <property type="entry name" value="REGULATOR-RELATED"/>
    <property type="match status" value="1"/>
</dbReference>
<dbReference type="Pfam" id="PF25872">
    <property type="entry name" value="HTH_77"/>
    <property type="match status" value="1"/>
</dbReference>
<evidence type="ECO:0000259" key="1">
    <source>
        <dbReference type="Pfam" id="PF25872"/>
    </source>
</evidence>
<reference evidence="2" key="1">
    <citation type="submission" date="2020-02" db="EMBL/GenBank/DDBJ databases">
        <authorList>
            <person name="Meier V. D."/>
        </authorList>
    </citation>
    <scope>NUCLEOTIDE SEQUENCE</scope>
    <source>
        <strain evidence="2">AVDCRST_MAG58</strain>
    </source>
</reference>
<dbReference type="SUPFAM" id="SSF48452">
    <property type="entry name" value="TPR-like"/>
    <property type="match status" value="1"/>
</dbReference>
<dbReference type="EMBL" id="CADCVF010000011">
    <property type="protein sequence ID" value="CAA9446321.1"/>
    <property type="molecule type" value="Genomic_DNA"/>
</dbReference>
<dbReference type="Gene3D" id="3.40.50.300">
    <property type="entry name" value="P-loop containing nucleotide triphosphate hydrolases"/>
    <property type="match status" value="1"/>
</dbReference>
<feature type="domain" description="Winged helix-turn-helix" evidence="1">
    <location>
        <begin position="365"/>
        <end position="437"/>
    </location>
</feature>
<evidence type="ECO:0000313" key="2">
    <source>
        <dbReference type="EMBL" id="CAA9446321.1"/>
    </source>
</evidence>
<dbReference type="Pfam" id="PF13424">
    <property type="entry name" value="TPR_12"/>
    <property type="match status" value="1"/>
</dbReference>
<accession>A0A6J4QJN3</accession>
<dbReference type="AlphaFoldDB" id="A0A6J4QJN3"/>